<accession>A0ABX5YTR7</accession>
<dbReference type="Proteomes" id="UP000322887">
    <property type="component" value="Chromosome"/>
</dbReference>
<keyword evidence="2" id="KW-1185">Reference proteome</keyword>
<evidence type="ECO:0000313" key="2">
    <source>
        <dbReference type="Proteomes" id="UP000322887"/>
    </source>
</evidence>
<gene>
    <name evidence="1" type="ORF">GmarT_48020</name>
</gene>
<dbReference type="EMBL" id="CP042910">
    <property type="protein sequence ID" value="QEG18908.1"/>
    <property type="molecule type" value="Genomic_DNA"/>
</dbReference>
<protein>
    <submittedName>
        <fullName evidence="1">Uncharacterized protein</fullName>
    </submittedName>
</protein>
<name>A0ABX5YTR7_9PLAN</name>
<proteinExistence type="predicted"/>
<evidence type="ECO:0000313" key="1">
    <source>
        <dbReference type="EMBL" id="QEG18908.1"/>
    </source>
</evidence>
<sequence length="37" mass="4427">MQDLLQRTLWNAFNQTRMPAVASHRSLFLQAFFLQVF</sequence>
<organism evidence="1 2">
    <name type="scientific">Gimesia maris</name>
    <dbReference type="NCBI Taxonomy" id="122"/>
    <lineage>
        <taxon>Bacteria</taxon>
        <taxon>Pseudomonadati</taxon>
        <taxon>Planctomycetota</taxon>
        <taxon>Planctomycetia</taxon>
        <taxon>Planctomycetales</taxon>
        <taxon>Planctomycetaceae</taxon>
        <taxon>Gimesia</taxon>
    </lineage>
</organism>
<reference evidence="1 2" key="1">
    <citation type="submission" date="2019-08" db="EMBL/GenBank/DDBJ databases">
        <title>Deep-cultivation of Planctomycetes and their phenomic and genomic characterization uncovers novel biology.</title>
        <authorList>
            <person name="Wiegand S."/>
            <person name="Jogler M."/>
            <person name="Boedeker C."/>
            <person name="Pinto D."/>
            <person name="Vollmers J."/>
            <person name="Rivas-Marin E."/>
            <person name="Kohn T."/>
            <person name="Peeters S.H."/>
            <person name="Heuer A."/>
            <person name="Rast P."/>
            <person name="Oberbeckmann S."/>
            <person name="Bunk B."/>
            <person name="Jeske O."/>
            <person name="Meyerdierks A."/>
            <person name="Storesund J.E."/>
            <person name="Kallscheuer N."/>
            <person name="Luecker S."/>
            <person name="Lage O.M."/>
            <person name="Pohl T."/>
            <person name="Merkel B.J."/>
            <person name="Hornburger P."/>
            <person name="Mueller R.-W."/>
            <person name="Bruemmer F."/>
            <person name="Labrenz M."/>
            <person name="Spormann A.M."/>
            <person name="Op den Camp H."/>
            <person name="Overmann J."/>
            <person name="Amann R."/>
            <person name="Jetten M.S.M."/>
            <person name="Mascher T."/>
            <person name="Medema M.H."/>
            <person name="Devos D.P."/>
            <person name="Kaster A.-K."/>
            <person name="Ovreas L."/>
            <person name="Rohde M."/>
            <person name="Galperin M.Y."/>
            <person name="Jogler C."/>
        </authorList>
    </citation>
    <scope>NUCLEOTIDE SEQUENCE [LARGE SCALE GENOMIC DNA]</scope>
    <source>
        <strain evidence="1 2">DSM 8797</strain>
    </source>
</reference>